<name>A0AAV9S3T8_9TELE</name>
<dbReference type="Proteomes" id="UP001311232">
    <property type="component" value="Unassembled WGS sequence"/>
</dbReference>
<sequence>MGQPYLERAPRAPLWYANRHIRCGAPGTAGTAVHSDMVDRLASGYCTVCSPRQDASGFTSVTLSLWRDVQYIMPCTLPASGEDLGFLCCTGFVSACQCAFPFRRDLQSKLGGQILHRDQGVVESGAVRFQKCMWLPSLIGMAD</sequence>
<dbReference type="EMBL" id="JAHHUM010000922">
    <property type="protein sequence ID" value="KAK5615859.1"/>
    <property type="molecule type" value="Genomic_DNA"/>
</dbReference>
<dbReference type="AlphaFoldDB" id="A0AAV9S3T8"/>
<reference evidence="1 2" key="1">
    <citation type="submission" date="2021-06" db="EMBL/GenBank/DDBJ databases">
        <authorList>
            <person name="Palmer J.M."/>
        </authorList>
    </citation>
    <scope>NUCLEOTIDE SEQUENCE [LARGE SCALE GENOMIC DNA]</scope>
    <source>
        <strain evidence="1 2">MEX-2019</strain>
        <tissue evidence="1">Muscle</tissue>
    </source>
</reference>
<protein>
    <submittedName>
        <fullName evidence="1">Uncharacterized protein</fullName>
    </submittedName>
</protein>
<gene>
    <name evidence="1" type="ORF">CRENBAI_021097</name>
</gene>
<proteinExistence type="predicted"/>
<comment type="caution">
    <text evidence="1">The sequence shown here is derived from an EMBL/GenBank/DDBJ whole genome shotgun (WGS) entry which is preliminary data.</text>
</comment>
<evidence type="ECO:0000313" key="2">
    <source>
        <dbReference type="Proteomes" id="UP001311232"/>
    </source>
</evidence>
<accession>A0AAV9S3T8</accession>
<keyword evidence="2" id="KW-1185">Reference proteome</keyword>
<evidence type="ECO:0000313" key="1">
    <source>
        <dbReference type="EMBL" id="KAK5615859.1"/>
    </source>
</evidence>
<organism evidence="1 2">
    <name type="scientific">Crenichthys baileyi</name>
    <name type="common">White River springfish</name>
    <dbReference type="NCBI Taxonomy" id="28760"/>
    <lineage>
        <taxon>Eukaryota</taxon>
        <taxon>Metazoa</taxon>
        <taxon>Chordata</taxon>
        <taxon>Craniata</taxon>
        <taxon>Vertebrata</taxon>
        <taxon>Euteleostomi</taxon>
        <taxon>Actinopterygii</taxon>
        <taxon>Neopterygii</taxon>
        <taxon>Teleostei</taxon>
        <taxon>Neoteleostei</taxon>
        <taxon>Acanthomorphata</taxon>
        <taxon>Ovalentaria</taxon>
        <taxon>Atherinomorphae</taxon>
        <taxon>Cyprinodontiformes</taxon>
        <taxon>Goodeidae</taxon>
        <taxon>Crenichthys</taxon>
    </lineage>
</organism>